<gene>
    <name evidence="2" type="ORF">GPA10_40350</name>
</gene>
<feature type="region of interest" description="Disordered" evidence="1">
    <location>
        <begin position="1"/>
        <end position="51"/>
    </location>
</feature>
<evidence type="ECO:0000256" key="1">
    <source>
        <dbReference type="SAM" id="MobiDB-lite"/>
    </source>
</evidence>
<accession>A0A6L6XC75</accession>
<protein>
    <submittedName>
        <fullName evidence="2">Uncharacterized protein</fullName>
    </submittedName>
</protein>
<keyword evidence="3" id="KW-1185">Reference proteome</keyword>
<dbReference type="EMBL" id="WPNZ01000040">
    <property type="protein sequence ID" value="MVO90829.1"/>
    <property type="molecule type" value="Genomic_DNA"/>
</dbReference>
<evidence type="ECO:0000313" key="2">
    <source>
        <dbReference type="EMBL" id="MVO90829.1"/>
    </source>
</evidence>
<organism evidence="2 3">
    <name type="scientific">Streptomyces typhae</name>
    <dbReference type="NCBI Taxonomy" id="2681492"/>
    <lineage>
        <taxon>Bacteria</taxon>
        <taxon>Bacillati</taxon>
        <taxon>Actinomycetota</taxon>
        <taxon>Actinomycetes</taxon>
        <taxon>Kitasatosporales</taxon>
        <taxon>Streptomycetaceae</taxon>
        <taxon>Streptomyces</taxon>
    </lineage>
</organism>
<evidence type="ECO:0000313" key="3">
    <source>
        <dbReference type="Proteomes" id="UP000483802"/>
    </source>
</evidence>
<reference evidence="2 3" key="1">
    <citation type="submission" date="2019-11" db="EMBL/GenBank/DDBJ databases">
        <title>Streptomyces typhae sp. nov., a novel endophytic actinomycete isolated from the root of cattail pollen (Typha angustifolia L.).</title>
        <authorList>
            <person name="Peng C."/>
        </authorList>
    </citation>
    <scope>NUCLEOTIDE SEQUENCE [LARGE SCALE GENOMIC DNA]</scope>
    <source>
        <strain evidence="3">p1417</strain>
    </source>
</reference>
<sequence>MQRPDEFTGGGLDRALSPRGNVPVVTRDPGPRDRAFGEGEGEDMFGTEVGA</sequence>
<comment type="caution">
    <text evidence="2">The sequence shown here is derived from an EMBL/GenBank/DDBJ whole genome shotgun (WGS) entry which is preliminary data.</text>
</comment>
<dbReference type="AlphaFoldDB" id="A0A6L6XC75"/>
<dbReference type="Proteomes" id="UP000483802">
    <property type="component" value="Unassembled WGS sequence"/>
</dbReference>
<proteinExistence type="predicted"/>
<name>A0A6L6XC75_9ACTN</name>